<dbReference type="Pfam" id="PF00005">
    <property type="entry name" value="ABC_tran"/>
    <property type="match status" value="2"/>
</dbReference>
<organism evidence="11 12">
    <name type="scientific">Cyclotella atomus</name>
    <dbReference type="NCBI Taxonomy" id="382360"/>
    <lineage>
        <taxon>Eukaryota</taxon>
        <taxon>Sar</taxon>
        <taxon>Stramenopiles</taxon>
        <taxon>Ochrophyta</taxon>
        <taxon>Bacillariophyta</taxon>
        <taxon>Coscinodiscophyceae</taxon>
        <taxon>Thalassiosirophycidae</taxon>
        <taxon>Stephanodiscales</taxon>
        <taxon>Stephanodiscaceae</taxon>
        <taxon>Cyclotella</taxon>
    </lineage>
</organism>
<feature type="domain" description="ABC transporter" evidence="10">
    <location>
        <begin position="194"/>
        <end position="459"/>
    </location>
</feature>
<evidence type="ECO:0000256" key="4">
    <source>
        <dbReference type="ARBA" id="ARBA00022741"/>
    </source>
</evidence>
<evidence type="ECO:0000256" key="2">
    <source>
        <dbReference type="ARBA" id="ARBA00022448"/>
    </source>
</evidence>
<accession>A0ABD3N764</accession>
<evidence type="ECO:0000256" key="9">
    <source>
        <dbReference type="SAM" id="Phobius"/>
    </source>
</evidence>
<feature type="transmembrane region" description="Helical" evidence="9">
    <location>
        <begin position="588"/>
        <end position="605"/>
    </location>
</feature>
<dbReference type="GO" id="GO:0016020">
    <property type="term" value="C:membrane"/>
    <property type="evidence" value="ECO:0007669"/>
    <property type="project" value="UniProtKB-SubCell"/>
</dbReference>
<dbReference type="EMBL" id="JALLPJ020001286">
    <property type="protein sequence ID" value="KAL3771479.1"/>
    <property type="molecule type" value="Genomic_DNA"/>
</dbReference>
<evidence type="ECO:0000256" key="6">
    <source>
        <dbReference type="ARBA" id="ARBA00022989"/>
    </source>
</evidence>
<name>A0ABD3N764_9STRA</name>
<dbReference type="InterPro" id="IPR017871">
    <property type="entry name" value="ABC_transporter-like_CS"/>
</dbReference>
<dbReference type="InterPro" id="IPR003593">
    <property type="entry name" value="AAA+_ATPase"/>
</dbReference>
<dbReference type="Gene3D" id="3.40.50.300">
    <property type="entry name" value="P-loop containing nucleotide triphosphate hydrolases"/>
    <property type="match status" value="2"/>
</dbReference>
<dbReference type="Proteomes" id="UP001530400">
    <property type="component" value="Unassembled WGS sequence"/>
</dbReference>
<keyword evidence="2" id="KW-0813">Transport</keyword>
<feature type="transmembrane region" description="Helical" evidence="9">
    <location>
        <begin position="784"/>
        <end position="807"/>
    </location>
</feature>
<feature type="transmembrane region" description="Helical" evidence="9">
    <location>
        <begin position="1192"/>
        <end position="1211"/>
    </location>
</feature>
<protein>
    <recommendedName>
        <fullName evidence="10">ABC transporter domain-containing protein</fullName>
    </recommendedName>
</protein>
<dbReference type="InterPro" id="IPR034003">
    <property type="entry name" value="ABCG_PDR_2"/>
</dbReference>
<dbReference type="SMART" id="SM00382">
    <property type="entry name" value="AAA"/>
    <property type="match status" value="2"/>
</dbReference>
<dbReference type="PROSITE" id="PS00211">
    <property type="entry name" value="ABC_TRANSPORTER_1"/>
    <property type="match status" value="1"/>
</dbReference>
<keyword evidence="3 9" id="KW-0812">Transmembrane</keyword>
<dbReference type="PANTHER" id="PTHR19241">
    <property type="entry name" value="ATP-BINDING CASSETTE TRANSPORTER"/>
    <property type="match status" value="1"/>
</dbReference>
<dbReference type="SUPFAM" id="SSF52540">
    <property type="entry name" value="P-loop containing nucleoside triphosphate hydrolases"/>
    <property type="match status" value="2"/>
</dbReference>
<keyword evidence="12" id="KW-1185">Reference proteome</keyword>
<feature type="transmembrane region" description="Helical" evidence="9">
    <location>
        <begin position="1223"/>
        <end position="1244"/>
    </location>
</feature>
<proteinExistence type="predicted"/>
<dbReference type="FunFam" id="3.40.50.300:FF:000289">
    <property type="entry name" value="ABC transporter G family member 31"/>
    <property type="match status" value="1"/>
</dbReference>
<feature type="transmembrane region" description="Helical" evidence="9">
    <location>
        <begin position="725"/>
        <end position="744"/>
    </location>
</feature>
<evidence type="ECO:0000256" key="7">
    <source>
        <dbReference type="ARBA" id="ARBA00023136"/>
    </source>
</evidence>
<dbReference type="PROSITE" id="PS50893">
    <property type="entry name" value="ABC_TRANSPORTER_2"/>
    <property type="match status" value="2"/>
</dbReference>
<sequence length="1335" mass="148059">MASEADDDGFIAVDKKHSGKNLPSQLDKWQSSNQFSALRSDRNIDIESSTVTTQHSNAAAAVLTPSQQDAIAHLLRVCAENNVAINPHLRKAILGEELYDEATCGTTRGISKESLSKRESLLGSLIASHLTDLAEESLGETALQVRAKIDALENTNISVEARVKNGRYEVIVPGASKSGVIETVATSGAMVKMAKRISGGKVKEETKVIMEGVNLYLEEGKMYLVLGAPGCGKSTLLKMIAGLLPTSSKSTISGSVTVNGVESTDPSLVWSNIVAYVDQIDRLHGYLTVQETMQFAFDCRQGGTFRSPRLKKDLNGEDVERLVKEMKEEGWVVNLVLDAICLTRVKDTFVGNDKVRGVSGGQRKRVTVGEMMCVLSQVQMFDEISTGLDASTTYDIVKLLGEVNRLKKTIKLVSLLQPPPETVALFDEIILLDKGRVLFAGPVDKITSHFKSLGYVQPDRMDLADWLQCLPTKDGVNYLAPVAEGCEPPKHLTNEEFVQKFNESEHCKAILAKLETPVSDEKKKYMEHPMFRQRYANSSWRSIKVLFQREFLLWWRDVYARKARLFQDLFMGLIVGTVFWQTDDPQTLMGVIFQCVFFISLGAMLKVGPQIDVRGVFYKEQDANFYPTWCYVLARAAGGLPTSIQDSLVYGSAVYWMAGFTVSASNYFAFLLLVLLAAFTCGLMFSIFSATIKDRPTAQAAMSIAIIVMVLFSGFTVQPNVIPPYYIWVYWMNMFAWVIRAVAINEYQSEEYSEVISDDGTTQGEAILEMFGFSLKGEAFEYVWVWWTVLFCIGLCIMSILVSVWCLNHIRYATGKAAAGAVVEGAVVEDDDEKRITVSQKVVLPHKGATLTFKDIHYTVTASTSKDKLELLKGVSGYFASGKMTALMGSSGAGKTTLMDVLSLRKQSGEVTGEIYLNGFPQEPNSFRRCTGYVEQFDTQSPQLTIRETVQFSANMRLDESVPVETKEQFVNQILEMLELDKEADLLVGSDNTGGLSFEQKKRLSIAVELAANPSIIFLDEPTSGLDARAAGIVMRGMRRIADAGIAVVATIHQPSVAIFNDFDNLLLLKAGGETVFFGDLGKESCNLIEYLEGYDSTVPIRCGENPATWMLSCIGAGSAAIKDSFDYARAYANSKLATECIKKIDEYNGAPDERITFPSKYATSASYQRSAVYKKLSTVYWRSPGYNRVRLLVSAIVALLFGSVFASQRVPRNEGDMNSRITSIYITALFLAVNAQNTVLPVFEMERNMFYRHKGALMYDQRAINLAFFLCEVPFIILASLVFCLLWYFTVGFAVDAAKFFWYLLFMTFSLATYTYMGQALMSIFRDAVTAQGR</sequence>
<feature type="domain" description="ABC transporter" evidence="10">
    <location>
        <begin position="851"/>
        <end position="1097"/>
    </location>
</feature>
<evidence type="ECO:0000256" key="1">
    <source>
        <dbReference type="ARBA" id="ARBA00004141"/>
    </source>
</evidence>
<feature type="transmembrane region" description="Helical" evidence="9">
    <location>
        <begin position="1301"/>
        <end position="1318"/>
    </location>
</feature>
<dbReference type="InterPro" id="IPR003439">
    <property type="entry name" value="ABC_transporter-like_ATP-bd"/>
</dbReference>
<reference evidence="11 12" key="1">
    <citation type="submission" date="2024-10" db="EMBL/GenBank/DDBJ databases">
        <title>Updated reference genomes for cyclostephanoid diatoms.</title>
        <authorList>
            <person name="Roberts W.R."/>
            <person name="Alverson A.J."/>
        </authorList>
    </citation>
    <scope>NUCLEOTIDE SEQUENCE [LARGE SCALE GENOMIC DNA]</scope>
    <source>
        <strain evidence="11 12">AJA010-31</strain>
    </source>
</reference>
<evidence type="ECO:0000313" key="12">
    <source>
        <dbReference type="Proteomes" id="UP001530400"/>
    </source>
</evidence>
<evidence type="ECO:0000256" key="8">
    <source>
        <dbReference type="SAM" id="MobiDB-lite"/>
    </source>
</evidence>
<keyword evidence="7 9" id="KW-0472">Membrane</keyword>
<dbReference type="InterPro" id="IPR027417">
    <property type="entry name" value="P-loop_NTPase"/>
</dbReference>
<feature type="transmembrane region" description="Helical" evidence="9">
    <location>
        <begin position="1265"/>
        <end position="1289"/>
    </location>
</feature>
<dbReference type="GO" id="GO:0005524">
    <property type="term" value="F:ATP binding"/>
    <property type="evidence" value="ECO:0007669"/>
    <property type="project" value="UniProtKB-KW"/>
</dbReference>
<dbReference type="CDD" id="cd03232">
    <property type="entry name" value="ABCG_PDR_domain2"/>
    <property type="match status" value="1"/>
</dbReference>
<evidence type="ECO:0000313" key="11">
    <source>
        <dbReference type="EMBL" id="KAL3771479.1"/>
    </source>
</evidence>
<evidence type="ECO:0000259" key="10">
    <source>
        <dbReference type="PROSITE" id="PS50893"/>
    </source>
</evidence>
<feature type="transmembrane region" description="Helical" evidence="9">
    <location>
        <begin position="700"/>
        <end position="718"/>
    </location>
</feature>
<comment type="caution">
    <text evidence="11">The sequence shown here is derived from an EMBL/GenBank/DDBJ whole genome shotgun (WGS) entry which is preliminary data.</text>
</comment>
<evidence type="ECO:0000256" key="5">
    <source>
        <dbReference type="ARBA" id="ARBA00022840"/>
    </source>
</evidence>
<comment type="subcellular location">
    <subcellularLocation>
        <location evidence="1">Membrane</location>
        <topology evidence="1">Multi-pass membrane protein</topology>
    </subcellularLocation>
</comment>
<keyword evidence="6 9" id="KW-1133">Transmembrane helix</keyword>
<feature type="transmembrane region" description="Helical" evidence="9">
    <location>
        <begin position="667"/>
        <end position="688"/>
    </location>
</feature>
<dbReference type="Pfam" id="PF01061">
    <property type="entry name" value="ABC2_membrane"/>
    <property type="match status" value="2"/>
</dbReference>
<keyword evidence="4" id="KW-0547">Nucleotide-binding</keyword>
<keyword evidence="5" id="KW-0067">ATP-binding</keyword>
<feature type="region of interest" description="Disordered" evidence="8">
    <location>
        <begin position="1"/>
        <end position="26"/>
    </location>
</feature>
<dbReference type="InterPro" id="IPR013525">
    <property type="entry name" value="ABC2_TM"/>
</dbReference>
<gene>
    <name evidence="11" type="ORF">ACHAWO_000600</name>
</gene>
<evidence type="ECO:0000256" key="3">
    <source>
        <dbReference type="ARBA" id="ARBA00022692"/>
    </source>
</evidence>